<sequence>MLIKDNNMIMNMIMNMINIIIYNKKIVIFIMTYILWILINFISSNLYTIYCVDNSLYGLLFSPIMTISPHCKLFRWSIYTSGNVIENIVYISIAYISSVLIYTLNNVYVPQG</sequence>
<keyword evidence="1" id="KW-0472">Membrane</keyword>
<feature type="transmembrane region" description="Helical" evidence="1">
    <location>
        <begin position="88"/>
        <end position="109"/>
    </location>
</feature>
<proteinExistence type="predicted"/>
<evidence type="ECO:0000313" key="2">
    <source>
        <dbReference type="EMBL" id="ARF10096.1"/>
    </source>
</evidence>
<evidence type="ECO:0000256" key="1">
    <source>
        <dbReference type="SAM" id="Phobius"/>
    </source>
</evidence>
<organism evidence="2">
    <name type="scientific">Indivirus ILV1</name>
    <dbReference type="NCBI Taxonomy" id="1977633"/>
    <lineage>
        <taxon>Viruses</taxon>
        <taxon>Varidnaviria</taxon>
        <taxon>Bamfordvirae</taxon>
        <taxon>Nucleocytoviricota</taxon>
        <taxon>Megaviricetes</taxon>
        <taxon>Imitervirales</taxon>
        <taxon>Mimiviridae</taxon>
        <taxon>Klosneuvirinae</taxon>
        <taxon>Indivirus</taxon>
    </lineage>
</organism>
<gene>
    <name evidence="2" type="ORF">Indivirus_14_3</name>
</gene>
<keyword evidence="1" id="KW-0812">Transmembrane</keyword>
<dbReference type="EMBL" id="KY684098">
    <property type="protein sequence ID" value="ARF10096.1"/>
    <property type="molecule type" value="Genomic_DNA"/>
</dbReference>
<keyword evidence="1" id="KW-1133">Transmembrane helix</keyword>
<feature type="transmembrane region" description="Helical" evidence="1">
    <location>
        <begin position="21"/>
        <end position="41"/>
    </location>
</feature>
<name>A0A1V0SEF7_9VIRU</name>
<accession>A0A1V0SEF7</accession>
<reference evidence="2" key="1">
    <citation type="journal article" date="2017" name="Science">
        <title>Giant viruses with an expanded complement of translation system components.</title>
        <authorList>
            <person name="Schulz F."/>
            <person name="Yutin N."/>
            <person name="Ivanova N.N."/>
            <person name="Ortega D.R."/>
            <person name="Lee T.K."/>
            <person name="Vierheilig J."/>
            <person name="Daims H."/>
            <person name="Horn M."/>
            <person name="Wagner M."/>
            <person name="Jensen G.J."/>
            <person name="Kyrpides N.C."/>
            <person name="Koonin E.V."/>
            <person name="Woyke T."/>
        </authorList>
    </citation>
    <scope>NUCLEOTIDE SEQUENCE</scope>
    <source>
        <strain evidence="2">ILV1</strain>
    </source>
</reference>
<protein>
    <submittedName>
        <fullName evidence="2">Uncharacterized protein</fullName>
    </submittedName>
</protein>
<feature type="transmembrane region" description="Helical" evidence="1">
    <location>
        <begin position="47"/>
        <end position="67"/>
    </location>
</feature>